<evidence type="ECO:0000259" key="10">
    <source>
        <dbReference type="Pfam" id="PF18263"/>
    </source>
</evidence>
<dbReference type="FunFam" id="1.20.58.870:FF:000002">
    <property type="entry name" value="DNA helicase"/>
    <property type="match status" value="1"/>
</dbReference>
<evidence type="ECO:0000313" key="12">
    <source>
        <dbReference type="Proteomes" id="UP000306050"/>
    </source>
</evidence>
<feature type="domain" description="Mcm6 C-terminal winged-helix" evidence="10">
    <location>
        <begin position="40"/>
        <end position="156"/>
    </location>
</feature>
<evidence type="ECO:0000256" key="8">
    <source>
        <dbReference type="ARBA" id="ARBA00078178"/>
    </source>
</evidence>
<dbReference type="Pfam" id="PF18263">
    <property type="entry name" value="WHD_MCM6"/>
    <property type="match status" value="1"/>
</dbReference>
<keyword evidence="4" id="KW-0347">Helicase</keyword>
<dbReference type="GO" id="GO:0006260">
    <property type="term" value="P:DNA replication"/>
    <property type="evidence" value="ECO:0007669"/>
    <property type="project" value="UniProtKB-KW"/>
</dbReference>
<feature type="compositionally biased region" description="Low complexity" evidence="9">
    <location>
        <begin position="129"/>
        <end position="145"/>
    </location>
</feature>
<comment type="caution">
    <text evidence="11">The sequence shown here is derived from an EMBL/GenBank/DDBJ whole genome shotgun (WGS) entry which is preliminary data.</text>
</comment>
<feature type="region of interest" description="Disordered" evidence="9">
    <location>
        <begin position="1"/>
        <end position="34"/>
    </location>
</feature>
<keyword evidence="4" id="KW-0547">Nucleotide-binding</keyword>
<evidence type="ECO:0000256" key="3">
    <source>
        <dbReference type="ARBA" id="ARBA00022705"/>
    </source>
</evidence>
<evidence type="ECO:0000256" key="9">
    <source>
        <dbReference type="SAM" id="MobiDB-lite"/>
    </source>
</evidence>
<dbReference type="GO" id="GO:0005634">
    <property type="term" value="C:nucleus"/>
    <property type="evidence" value="ECO:0007669"/>
    <property type="project" value="UniProtKB-SubCell"/>
</dbReference>
<comment type="similarity">
    <text evidence="2">Belongs to the MCM family.</text>
</comment>
<accession>A0A4U7L077</accession>
<keyword evidence="3" id="KW-0235">DNA replication</keyword>
<proteinExistence type="inferred from homology"/>
<evidence type="ECO:0000256" key="5">
    <source>
        <dbReference type="ARBA" id="ARBA00023242"/>
    </source>
</evidence>
<reference evidence="11 12" key="1">
    <citation type="submission" date="2019-05" db="EMBL/GenBank/DDBJ databases">
        <title>Sporisorium graminicola CBS 10092 draft sequencing and annotation.</title>
        <authorList>
            <person name="Solano-Gonzalez S."/>
            <person name="Caddick M.X."/>
            <person name="Darby A."/>
        </authorList>
    </citation>
    <scope>NUCLEOTIDE SEQUENCE [LARGE SCALE GENOMIC DNA]</scope>
    <source>
        <strain evidence="11 12">CBS 10092</strain>
    </source>
</reference>
<feature type="region of interest" description="Disordered" evidence="9">
    <location>
        <begin position="124"/>
        <end position="148"/>
    </location>
</feature>
<organism evidence="11 12">
    <name type="scientific">Sporisorium graminicola</name>
    <dbReference type="NCBI Taxonomy" id="280036"/>
    <lineage>
        <taxon>Eukaryota</taxon>
        <taxon>Fungi</taxon>
        <taxon>Dikarya</taxon>
        <taxon>Basidiomycota</taxon>
        <taxon>Ustilaginomycotina</taxon>
        <taxon>Ustilaginomycetes</taxon>
        <taxon>Ustilaginales</taxon>
        <taxon>Ustilaginaceae</taxon>
        <taxon>Sporisorium</taxon>
    </lineage>
</organism>
<gene>
    <name evidence="11" type="ORF">EX895_000592</name>
</gene>
<dbReference type="Gene3D" id="1.20.58.870">
    <property type="match status" value="1"/>
</dbReference>
<dbReference type="InterPro" id="IPR041024">
    <property type="entry name" value="Mcm6_C"/>
</dbReference>
<name>A0A4U7L077_9BASI</name>
<evidence type="ECO:0000256" key="4">
    <source>
        <dbReference type="ARBA" id="ARBA00022806"/>
    </source>
</evidence>
<evidence type="ECO:0000256" key="2">
    <source>
        <dbReference type="ARBA" id="ARBA00008010"/>
    </source>
</evidence>
<sequence length="166" mass="17992">MDEDSMDPNLQESMGQASSSATAAGGAAGEMASSSATSKRKIRITFDRYMEIANLVVLRVNEVERQTMRGVARSELVDWYLLQRENEIETVDQFEEETELIKKVLTKLVKDSMLLELREQVDEDGNPISSVGDSSAGASGSSAGDPVFMVHPQVDIDSIGATTSSV</sequence>
<dbReference type="RefSeq" id="XP_029742579.1">
    <property type="nucleotide sequence ID" value="XM_029881193.1"/>
</dbReference>
<dbReference type="EMBL" id="SRRM01000002">
    <property type="protein sequence ID" value="TKY90594.1"/>
    <property type="molecule type" value="Genomic_DNA"/>
</dbReference>
<dbReference type="Proteomes" id="UP000306050">
    <property type="component" value="Chromosome SGRAM_1"/>
</dbReference>
<dbReference type="KEGG" id="sgra:EX895_000592"/>
<dbReference type="GeneID" id="40723487"/>
<dbReference type="AlphaFoldDB" id="A0A4U7L077"/>
<evidence type="ECO:0000313" key="11">
    <source>
        <dbReference type="EMBL" id="TKY90594.1"/>
    </source>
</evidence>
<dbReference type="OrthoDB" id="1744952at2759"/>
<feature type="compositionally biased region" description="Low complexity" evidence="9">
    <location>
        <begin position="13"/>
        <end position="34"/>
    </location>
</feature>
<keyword evidence="4" id="KW-0067">ATP-binding</keyword>
<comment type="subcellular location">
    <subcellularLocation>
        <location evidence="1">Nucleus</location>
    </subcellularLocation>
</comment>
<protein>
    <recommendedName>
        <fullName evidence="6 7">DNA replication licensing factor MCM6</fullName>
    </recommendedName>
    <alternativeName>
        <fullName evidence="6 7">DNA replication licensing factor MCM6</fullName>
    </alternativeName>
    <alternativeName>
        <fullName evidence="8">Minichromosome maintenance protein 6</fullName>
    </alternativeName>
</protein>
<dbReference type="GO" id="GO:0004386">
    <property type="term" value="F:helicase activity"/>
    <property type="evidence" value="ECO:0007669"/>
    <property type="project" value="UniProtKB-KW"/>
</dbReference>
<dbReference type="GO" id="GO:0042555">
    <property type="term" value="C:MCM complex"/>
    <property type="evidence" value="ECO:0007669"/>
    <property type="project" value="UniProtKB-ARBA"/>
</dbReference>
<evidence type="ECO:0000256" key="1">
    <source>
        <dbReference type="ARBA" id="ARBA00004123"/>
    </source>
</evidence>
<evidence type="ECO:0000256" key="6">
    <source>
        <dbReference type="ARBA" id="ARBA00073751"/>
    </source>
</evidence>
<evidence type="ECO:0000256" key="7">
    <source>
        <dbReference type="ARBA" id="ARBA00074937"/>
    </source>
</evidence>
<keyword evidence="4" id="KW-0378">Hydrolase</keyword>
<keyword evidence="5" id="KW-0539">Nucleus</keyword>
<keyword evidence="12" id="KW-1185">Reference proteome</keyword>